<dbReference type="AlphaFoldDB" id="A0A3B0WEK4"/>
<reference evidence="1" key="1">
    <citation type="submission" date="2018-06" db="EMBL/GenBank/DDBJ databases">
        <authorList>
            <person name="Zhirakovskaya E."/>
        </authorList>
    </citation>
    <scope>NUCLEOTIDE SEQUENCE</scope>
</reference>
<accession>A0A3B0WEK4</accession>
<dbReference type="EMBL" id="UOEU01000883">
    <property type="protein sequence ID" value="VAW42054.1"/>
    <property type="molecule type" value="Genomic_DNA"/>
</dbReference>
<proteinExistence type="predicted"/>
<evidence type="ECO:0000313" key="1">
    <source>
        <dbReference type="EMBL" id="VAW42054.1"/>
    </source>
</evidence>
<organism evidence="1">
    <name type="scientific">hydrothermal vent metagenome</name>
    <dbReference type="NCBI Taxonomy" id="652676"/>
    <lineage>
        <taxon>unclassified sequences</taxon>
        <taxon>metagenomes</taxon>
        <taxon>ecological metagenomes</taxon>
    </lineage>
</organism>
<sequence>MPEAKRTVGEWFPVQFVWHLPDGDYIRAVFRAQILDIVPAADKYLVKLDELLAGRQENKDGEMRPKEEMTIPYWVLVREIIGNKVTLAYEVEDGRPLHMRLTTLIGEHDFFTRYNKPETSDQ</sequence>
<gene>
    <name evidence="1" type="ORF">MNBD_CHLOROFLEXI01-2921</name>
</gene>
<name>A0A3B0WEK4_9ZZZZ</name>
<protein>
    <submittedName>
        <fullName evidence="1">Uncharacterized protein</fullName>
    </submittedName>
</protein>